<protein>
    <submittedName>
        <fullName evidence="4">Xaa-Pro dipeptidase</fullName>
    </submittedName>
</protein>
<evidence type="ECO:0000313" key="6">
    <source>
        <dbReference type="Proteomes" id="UP000281192"/>
    </source>
</evidence>
<organism evidence="4 5">
    <name type="scientific">Caulobacter flavus</name>
    <dbReference type="NCBI Taxonomy" id="1679497"/>
    <lineage>
        <taxon>Bacteria</taxon>
        <taxon>Pseudomonadati</taxon>
        <taxon>Pseudomonadota</taxon>
        <taxon>Alphaproteobacteria</taxon>
        <taxon>Caulobacterales</taxon>
        <taxon>Caulobacteraceae</taxon>
        <taxon>Caulobacter</taxon>
    </lineage>
</organism>
<dbReference type="InterPro" id="IPR006680">
    <property type="entry name" value="Amidohydro-rel"/>
</dbReference>
<dbReference type="Pfam" id="PF01979">
    <property type="entry name" value="Amidohydro_1"/>
    <property type="match status" value="1"/>
</dbReference>
<dbReference type="InterPro" id="IPR011059">
    <property type="entry name" value="Metal-dep_hydrolase_composite"/>
</dbReference>
<dbReference type="RefSeq" id="WP_101713876.1">
    <property type="nucleotide sequence ID" value="NZ_CP026100.1"/>
</dbReference>
<evidence type="ECO:0000259" key="2">
    <source>
        <dbReference type="Pfam" id="PF01979"/>
    </source>
</evidence>
<evidence type="ECO:0000313" key="3">
    <source>
        <dbReference type="EMBL" id="AYV46516.1"/>
    </source>
</evidence>
<dbReference type="PANTHER" id="PTHR43135:SF3">
    <property type="entry name" value="ALPHA-D-RIBOSE 1-METHYLPHOSPHONATE 5-TRIPHOSPHATE DIPHOSPHATASE"/>
    <property type="match status" value="1"/>
</dbReference>
<gene>
    <name evidence="3" type="ORF">C1707_09705</name>
    <name evidence="4" type="ORF">CFHF_15390</name>
</gene>
<evidence type="ECO:0000256" key="1">
    <source>
        <dbReference type="SAM" id="SignalP"/>
    </source>
</evidence>
<dbReference type="EMBL" id="PJRQ01000030">
    <property type="protein sequence ID" value="PLR12813.1"/>
    <property type="molecule type" value="Genomic_DNA"/>
</dbReference>
<dbReference type="EMBL" id="CP026100">
    <property type="protein sequence ID" value="AYV46516.1"/>
    <property type="molecule type" value="Genomic_DNA"/>
</dbReference>
<feature type="signal peptide" evidence="1">
    <location>
        <begin position="1"/>
        <end position="23"/>
    </location>
</feature>
<accession>A0A2N5CS44</accession>
<evidence type="ECO:0000313" key="5">
    <source>
        <dbReference type="Proteomes" id="UP000234483"/>
    </source>
</evidence>
<dbReference type="SUPFAM" id="SSF51338">
    <property type="entry name" value="Composite domain of metallo-dependent hydrolases"/>
    <property type="match status" value="1"/>
</dbReference>
<dbReference type="KEGG" id="cfh:C1707_09705"/>
<dbReference type="AlphaFoldDB" id="A0A2N5CS44"/>
<reference evidence="3 6" key="2">
    <citation type="submission" date="2018-01" db="EMBL/GenBank/DDBJ databases">
        <title>Complete genome sequence of Caulobacter flavus RHGG3.</title>
        <authorList>
            <person name="Yang E."/>
        </authorList>
    </citation>
    <scope>NUCLEOTIDE SEQUENCE [LARGE SCALE GENOMIC DNA]</scope>
    <source>
        <strain evidence="3 6">RHGG3</strain>
    </source>
</reference>
<dbReference type="GO" id="GO:0016810">
    <property type="term" value="F:hydrolase activity, acting on carbon-nitrogen (but not peptide) bonds"/>
    <property type="evidence" value="ECO:0007669"/>
    <property type="project" value="InterPro"/>
</dbReference>
<dbReference type="OrthoDB" id="8098664at2"/>
<evidence type="ECO:0000313" key="4">
    <source>
        <dbReference type="EMBL" id="PLR12813.1"/>
    </source>
</evidence>
<feature type="domain" description="Amidohydrolase-related" evidence="2">
    <location>
        <begin position="79"/>
        <end position="424"/>
    </location>
</feature>
<keyword evidence="6" id="KW-1185">Reference proteome</keyword>
<dbReference type="Proteomes" id="UP000281192">
    <property type="component" value="Chromosome"/>
</dbReference>
<dbReference type="PANTHER" id="PTHR43135">
    <property type="entry name" value="ALPHA-D-RIBOSE 1-METHYLPHOSPHONATE 5-TRIPHOSPHATE DIPHOSPHATASE"/>
    <property type="match status" value="1"/>
</dbReference>
<dbReference type="Proteomes" id="UP000234483">
    <property type="component" value="Unassembled WGS sequence"/>
</dbReference>
<name>A0A2N5CS44_9CAUL</name>
<feature type="chain" id="PRO_5044577834" evidence="1">
    <location>
        <begin position="24"/>
        <end position="426"/>
    </location>
</feature>
<dbReference type="Gene3D" id="3.20.20.140">
    <property type="entry name" value="Metal-dependent hydrolases"/>
    <property type="match status" value="1"/>
</dbReference>
<dbReference type="InterPro" id="IPR051781">
    <property type="entry name" value="Metallo-dep_Hydrolase"/>
</dbReference>
<sequence>MRGPTISTLAVALTLAVPTLAGAAETKVVTAARLLDVASGRYVDKPVVLVVAGRITAVGKAGDFAIPADAEAVDLPGATLLPGLIDMHVHLDASPVYGGYNALQFSDAFWSVTQTANAKATLEAGFTTVRNVGADRFNDVGLREAVDEGVVPGPRIVTATYAIGATGGHCDSTFFPPSMDQKAPYNIDSPDQARKAVRTLKKYGAQVIKICATGGVFSRGDEPGQQQLTYDEMKAVADEAHMAGLKVAAHAHGGAGIKEAIRAGIDTIEHASLVDDEGIRLAAQKGTWFSMDIYNTDYTQSEGRKNGVLEDNLRKDRDIAEIQRENFRKALKGGVKMVYGTDAGVYPHGDNARQFAVMVRYGATPLQAIQAATLNAAQALGRDKDLGQVTAGRYADLIAVSGDPLADVTVLEKPVFVMKGGAVVRR</sequence>
<proteinExistence type="predicted"/>
<keyword evidence="1" id="KW-0732">Signal</keyword>
<dbReference type="InterPro" id="IPR032466">
    <property type="entry name" value="Metal_Hydrolase"/>
</dbReference>
<dbReference type="CDD" id="cd01299">
    <property type="entry name" value="Met_dep_hydrolase_A"/>
    <property type="match status" value="1"/>
</dbReference>
<dbReference type="InterPro" id="IPR057744">
    <property type="entry name" value="OTAase-like"/>
</dbReference>
<dbReference type="Gene3D" id="2.30.40.10">
    <property type="entry name" value="Urease, subunit C, domain 1"/>
    <property type="match status" value="1"/>
</dbReference>
<reference evidence="4 5" key="1">
    <citation type="submission" date="2017-12" db="EMBL/GenBank/DDBJ databases">
        <title>The genome sequence of Caulobacter flavus CGMCC1 15093.</title>
        <authorList>
            <person name="Gao J."/>
            <person name="Mao X."/>
            <person name="Sun J."/>
        </authorList>
    </citation>
    <scope>NUCLEOTIDE SEQUENCE [LARGE SCALE GENOMIC DNA]</scope>
    <source>
        <strain evidence="4 5">CGMCC1 15093</strain>
    </source>
</reference>
<dbReference type="SUPFAM" id="SSF51556">
    <property type="entry name" value="Metallo-dependent hydrolases"/>
    <property type="match status" value="1"/>
</dbReference>